<accession>A0A4R0XPB3</accession>
<protein>
    <submittedName>
        <fullName evidence="9">Cold-shock protein</fullName>
    </submittedName>
</protein>
<reference evidence="9 10" key="1">
    <citation type="submission" date="2018-02" db="EMBL/GenBank/DDBJ databases">
        <title>Mycoplasma marinum and Mycoplasma todarodis sp. nov., moderately halophilic and psychrotolerant mycoplasmas isolated from cephalopods.</title>
        <authorList>
            <person name="Viver T."/>
        </authorList>
    </citation>
    <scope>NUCLEOTIDE SEQUENCE [LARGE SCALE GENOMIC DNA]</scope>
    <source>
        <strain evidence="9 10">PE</strain>
    </source>
</reference>
<evidence type="ECO:0000256" key="3">
    <source>
        <dbReference type="ARBA" id="ARBA00023015"/>
    </source>
</evidence>
<dbReference type="PROSITE" id="PS51857">
    <property type="entry name" value="CSD_2"/>
    <property type="match status" value="1"/>
</dbReference>
<keyword evidence="5" id="KW-0010">Activator</keyword>
<dbReference type="PANTHER" id="PTHR46565:SF20">
    <property type="entry name" value="COLD SHOCK DOMAIN-CONTAINING PROTEIN 4"/>
    <property type="match status" value="1"/>
</dbReference>
<keyword evidence="6" id="KW-0804">Transcription</keyword>
<evidence type="ECO:0000256" key="7">
    <source>
        <dbReference type="RuleBase" id="RU000408"/>
    </source>
</evidence>
<proteinExistence type="predicted"/>
<evidence type="ECO:0000256" key="1">
    <source>
        <dbReference type="ARBA" id="ARBA00004496"/>
    </source>
</evidence>
<dbReference type="SMART" id="SM00357">
    <property type="entry name" value="CSP"/>
    <property type="match status" value="1"/>
</dbReference>
<name>A0A4R0XPB3_9MOLU</name>
<dbReference type="InterPro" id="IPR019844">
    <property type="entry name" value="CSD_CS"/>
</dbReference>
<sequence>MTGKVKFFNETKGFGFIGVEGREDVFVHFSAIQGSGFRNLYQNDIVEFEIENVDGKERAKNVVVTKQANA</sequence>
<gene>
    <name evidence="9" type="ORF">C4B24_02315</name>
</gene>
<dbReference type="RefSeq" id="WP_131598951.1">
    <property type="nucleotide sequence ID" value="NZ_CBDBYK010000006.1"/>
</dbReference>
<evidence type="ECO:0000256" key="4">
    <source>
        <dbReference type="ARBA" id="ARBA00023125"/>
    </source>
</evidence>
<dbReference type="GO" id="GO:0005737">
    <property type="term" value="C:cytoplasm"/>
    <property type="evidence" value="ECO:0007669"/>
    <property type="project" value="UniProtKB-SubCell"/>
</dbReference>
<dbReference type="InterPro" id="IPR012340">
    <property type="entry name" value="NA-bd_OB-fold"/>
</dbReference>
<dbReference type="AlphaFoldDB" id="A0A4R0XPB3"/>
<dbReference type="PANTHER" id="PTHR46565">
    <property type="entry name" value="COLD SHOCK DOMAIN PROTEIN 2"/>
    <property type="match status" value="1"/>
</dbReference>
<evidence type="ECO:0000256" key="2">
    <source>
        <dbReference type="ARBA" id="ARBA00022490"/>
    </source>
</evidence>
<keyword evidence="10" id="KW-1185">Reference proteome</keyword>
<keyword evidence="2" id="KW-0963">Cytoplasm</keyword>
<dbReference type="CDD" id="cd04458">
    <property type="entry name" value="CSP_CDS"/>
    <property type="match status" value="1"/>
</dbReference>
<evidence type="ECO:0000259" key="8">
    <source>
        <dbReference type="PROSITE" id="PS51857"/>
    </source>
</evidence>
<dbReference type="OrthoDB" id="9805039at2"/>
<dbReference type="SUPFAM" id="SSF50249">
    <property type="entry name" value="Nucleic acid-binding proteins"/>
    <property type="match status" value="1"/>
</dbReference>
<dbReference type="PIRSF" id="PIRSF002599">
    <property type="entry name" value="Cold_shock_A"/>
    <property type="match status" value="1"/>
</dbReference>
<dbReference type="InterPro" id="IPR012156">
    <property type="entry name" value="Cold_shock_CspA"/>
</dbReference>
<feature type="domain" description="CSD" evidence="8">
    <location>
        <begin position="1"/>
        <end position="64"/>
    </location>
</feature>
<dbReference type="EMBL" id="PSZO01000008">
    <property type="protein sequence ID" value="TCG11362.1"/>
    <property type="molecule type" value="Genomic_DNA"/>
</dbReference>
<evidence type="ECO:0000256" key="6">
    <source>
        <dbReference type="ARBA" id="ARBA00023163"/>
    </source>
</evidence>
<dbReference type="Gene3D" id="2.40.50.140">
    <property type="entry name" value="Nucleic acid-binding proteins"/>
    <property type="match status" value="1"/>
</dbReference>
<dbReference type="PRINTS" id="PR00050">
    <property type="entry name" value="COLDSHOCK"/>
</dbReference>
<evidence type="ECO:0000313" key="10">
    <source>
        <dbReference type="Proteomes" id="UP000294192"/>
    </source>
</evidence>
<dbReference type="Proteomes" id="UP000294192">
    <property type="component" value="Unassembled WGS sequence"/>
</dbReference>
<dbReference type="Pfam" id="PF00313">
    <property type="entry name" value="CSD"/>
    <property type="match status" value="1"/>
</dbReference>
<organism evidence="9 10">
    <name type="scientific">Mycoplasma marinum</name>
    <dbReference type="NCBI Taxonomy" id="1937190"/>
    <lineage>
        <taxon>Bacteria</taxon>
        <taxon>Bacillati</taxon>
        <taxon>Mycoplasmatota</taxon>
        <taxon>Mollicutes</taxon>
        <taxon>Mycoplasmataceae</taxon>
        <taxon>Mycoplasma</taxon>
    </lineage>
</organism>
<dbReference type="GO" id="GO:0003677">
    <property type="term" value="F:DNA binding"/>
    <property type="evidence" value="ECO:0007669"/>
    <property type="project" value="UniProtKB-KW"/>
</dbReference>
<keyword evidence="4" id="KW-0238">DNA-binding</keyword>
<comment type="subcellular location">
    <subcellularLocation>
        <location evidence="1 7">Cytoplasm</location>
    </subcellularLocation>
</comment>
<evidence type="ECO:0000256" key="5">
    <source>
        <dbReference type="ARBA" id="ARBA00023159"/>
    </source>
</evidence>
<keyword evidence="3" id="KW-0805">Transcription regulation</keyword>
<comment type="caution">
    <text evidence="9">The sequence shown here is derived from an EMBL/GenBank/DDBJ whole genome shotgun (WGS) entry which is preliminary data.</text>
</comment>
<evidence type="ECO:0000313" key="9">
    <source>
        <dbReference type="EMBL" id="TCG11362.1"/>
    </source>
</evidence>
<dbReference type="InterPro" id="IPR011129">
    <property type="entry name" value="CSD"/>
</dbReference>
<dbReference type="InterPro" id="IPR002059">
    <property type="entry name" value="CSP_DNA-bd"/>
</dbReference>
<dbReference type="PROSITE" id="PS00352">
    <property type="entry name" value="CSD_1"/>
    <property type="match status" value="1"/>
</dbReference>